<evidence type="ECO:0000256" key="8">
    <source>
        <dbReference type="ARBA" id="ARBA00022840"/>
    </source>
</evidence>
<dbReference type="PROSITE" id="PS50885">
    <property type="entry name" value="HAMP"/>
    <property type="match status" value="1"/>
</dbReference>
<evidence type="ECO:0000256" key="1">
    <source>
        <dbReference type="ARBA" id="ARBA00000085"/>
    </source>
</evidence>
<feature type="transmembrane region" description="Helical" evidence="11">
    <location>
        <begin position="20"/>
        <end position="41"/>
    </location>
</feature>
<dbReference type="PRINTS" id="PR00344">
    <property type="entry name" value="BCTRLSENSOR"/>
</dbReference>
<dbReference type="PANTHER" id="PTHR43065:SF46">
    <property type="entry name" value="C4-DICARBOXYLATE TRANSPORT SENSOR PROTEIN DCTB"/>
    <property type="match status" value="1"/>
</dbReference>
<dbReference type="Gene3D" id="1.10.287.130">
    <property type="match status" value="1"/>
</dbReference>
<dbReference type="CDD" id="cd00082">
    <property type="entry name" value="HisKA"/>
    <property type="match status" value="1"/>
</dbReference>
<comment type="subcellular location">
    <subcellularLocation>
        <location evidence="2">Membrane</location>
    </subcellularLocation>
</comment>
<dbReference type="SUPFAM" id="SSF47384">
    <property type="entry name" value="Homodimeric domain of signal transducing histidine kinase"/>
    <property type="match status" value="1"/>
</dbReference>
<dbReference type="Gene3D" id="3.30.565.10">
    <property type="entry name" value="Histidine kinase-like ATPase, C-terminal domain"/>
    <property type="match status" value="1"/>
</dbReference>
<dbReference type="SUPFAM" id="SSF55874">
    <property type="entry name" value="ATPase domain of HSP90 chaperone/DNA topoisomerase II/histidine kinase"/>
    <property type="match status" value="1"/>
</dbReference>
<dbReference type="InterPro" id="IPR003660">
    <property type="entry name" value="HAMP_dom"/>
</dbReference>
<dbReference type="PANTHER" id="PTHR43065">
    <property type="entry name" value="SENSOR HISTIDINE KINASE"/>
    <property type="match status" value="1"/>
</dbReference>
<dbReference type="OrthoDB" id="2521613at2"/>
<dbReference type="SMART" id="SM00304">
    <property type="entry name" value="HAMP"/>
    <property type="match status" value="1"/>
</dbReference>
<evidence type="ECO:0000256" key="2">
    <source>
        <dbReference type="ARBA" id="ARBA00004370"/>
    </source>
</evidence>
<dbReference type="GO" id="GO:0005524">
    <property type="term" value="F:ATP binding"/>
    <property type="evidence" value="ECO:0007669"/>
    <property type="project" value="UniProtKB-KW"/>
</dbReference>
<sequence>MLPDKNITKAKWLGIRGRSFLAFAVLTVFTLLASNVGWVSYNRIEQELSRVVQVNMHSLQLMAELKEYGTSITVRAPTLLAAKDEKTQQQIWRDLNQNVEAMLSLLPQASDTTPDNLNQAAIAAHIKTLLEPLERLNQNISKQLDLDKAKQAFSEDLRWQAATFVSDIDSLIKNAQRKRPSRFDYNKQPRPPLLLDGSLEVLYRVKADFNLLASLIDRVQHLPDLSSFIATRIHSGEVVDSLNKDLTRLKRLTGYKGLRQSITDLMLLAQGSNNIFSIRRDERLNKEDGQLQLAKIRRDLNTLNTELSKQSRQAELAAQEAAQNVQATIKQGRIWAIFLVGGSLLFSILIVWLYIGHNIVGRITTLNTAMRSIAKGNLEQDVPVGGNDEIGAMARSLMSFRDQLSTLQEELVQSGKLAALGQLSAGISHEINQPLLAIRHYTHNSSRLIQMGRLKETEENLTHITLLTKRIISTITQLKSLAKGQQDNVVVVEVKQAVDNAMLMLSGHKILAETTLDIDKSIANTQVYADPVQLEQVIVNLVTNALDAVADNDEKRIQIICERQDDIVDIKVSDNGRGIAKELRGQVFDTFFTTKKRGQNLGLGLSISYNLVKNFGGKLSIDTEQEIGATFCLQLPRHTQGIHERSGQS</sequence>
<dbReference type="EC" id="2.7.13.3" evidence="3"/>
<dbReference type="SMART" id="SM00388">
    <property type="entry name" value="HisKA"/>
    <property type="match status" value="1"/>
</dbReference>
<evidence type="ECO:0000259" key="12">
    <source>
        <dbReference type="PROSITE" id="PS50109"/>
    </source>
</evidence>
<evidence type="ECO:0000256" key="11">
    <source>
        <dbReference type="SAM" id="Phobius"/>
    </source>
</evidence>
<dbReference type="InterPro" id="IPR038188">
    <property type="entry name" value="TorS_sensor_sf"/>
</dbReference>
<comment type="catalytic activity">
    <reaction evidence="1">
        <text>ATP + protein L-histidine = ADP + protein N-phospho-L-histidine.</text>
        <dbReference type="EC" id="2.7.13.3"/>
    </reaction>
</comment>
<keyword evidence="4" id="KW-0597">Phosphoprotein</keyword>
<keyword evidence="11" id="KW-0812">Transmembrane</keyword>
<keyword evidence="5" id="KW-0808">Transferase</keyword>
<dbReference type="AlphaFoldDB" id="A0A317CJC5"/>
<evidence type="ECO:0000256" key="3">
    <source>
        <dbReference type="ARBA" id="ARBA00012438"/>
    </source>
</evidence>
<dbReference type="Proteomes" id="UP000245506">
    <property type="component" value="Unassembled WGS sequence"/>
</dbReference>
<name>A0A317CJC5_9GAMM</name>
<dbReference type="Pfam" id="PF12729">
    <property type="entry name" value="4HB_MCP_1"/>
    <property type="match status" value="1"/>
</dbReference>
<dbReference type="InterPro" id="IPR024478">
    <property type="entry name" value="HlyB_4HB_MCP"/>
</dbReference>
<keyword evidence="10" id="KW-0175">Coiled coil</keyword>
<dbReference type="PROSITE" id="PS50109">
    <property type="entry name" value="HIS_KIN"/>
    <property type="match status" value="1"/>
</dbReference>
<gene>
    <name evidence="14" type="ORF">DKT75_09705</name>
</gene>
<comment type="caution">
    <text evidence="14">The sequence shown here is derived from an EMBL/GenBank/DDBJ whole genome shotgun (WGS) entry which is preliminary data.</text>
</comment>
<accession>A0A317CJC5</accession>
<protein>
    <recommendedName>
        <fullName evidence="3">histidine kinase</fullName>
        <ecNumber evidence="3">2.7.13.3</ecNumber>
    </recommendedName>
</protein>
<dbReference type="InterPro" id="IPR003661">
    <property type="entry name" value="HisK_dim/P_dom"/>
</dbReference>
<dbReference type="InterPro" id="IPR004358">
    <property type="entry name" value="Sig_transdc_His_kin-like_C"/>
</dbReference>
<keyword evidence="8" id="KW-0067">ATP-binding</keyword>
<dbReference type="Pfam" id="PF02518">
    <property type="entry name" value="HATPase_c"/>
    <property type="match status" value="1"/>
</dbReference>
<evidence type="ECO:0000256" key="4">
    <source>
        <dbReference type="ARBA" id="ARBA00022553"/>
    </source>
</evidence>
<evidence type="ECO:0000256" key="5">
    <source>
        <dbReference type="ARBA" id="ARBA00022679"/>
    </source>
</evidence>
<dbReference type="InterPro" id="IPR036097">
    <property type="entry name" value="HisK_dim/P_sf"/>
</dbReference>
<reference evidence="14 15" key="1">
    <citation type="submission" date="2018-05" db="EMBL/GenBank/DDBJ databases">
        <title>Leucothrix arctica sp. nov., isolated from Arctic seawater.</title>
        <authorList>
            <person name="Choi A."/>
            <person name="Baek K."/>
        </authorList>
    </citation>
    <scope>NUCLEOTIDE SEQUENCE [LARGE SCALE GENOMIC DNA]</scope>
    <source>
        <strain evidence="14 15">IMCC9719</strain>
    </source>
</reference>
<keyword evidence="11" id="KW-0472">Membrane</keyword>
<evidence type="ECO:0000313" key="14">
    <source>
        <dbReference type="EMBL" id="PWQ96432.1"/>
    </source>
</evidence>
<feature type="domain" description="Histidine kinase" evidence="12">
    <location>
        <begin position="426"/>
        <end position="639"/>
    </location>
</feature>
<evidence type="ECO:0000259" key="13">
    <source>
        <dbReference type="PROSITE" id="PS50885"/>
    </source>
</evidence>
<keyword evidence="15" id="KW-1185">Reference proteome</keyword>
<dbReference type="CDD" id="cd06225">
    <property type="entry name" value="HAMP"/>
    <property type="match status" value="1"/>
</dbReference>
<evidence type="ECO:0000313" key="15">
    <source>
        <dbReference type="Proteomes" id="UP000245506"/>
    </source>
</evidence>
<evidence type="ECO:0000256" key="6">
    <source>
        <dbReference type="ARBA" id="ARBA00022741"/>
    </source>
</evidence>
<organism evidence="14 15">
    <name type="scientific">Leucothrix arctica</name>
    <dbReference type="NCBI Taxonomy" id="1481894"/>
    <lineage>
        <taxon>Bacteria</taxon>
        <taxon>Pseudomonadati</taxon>
        <taxon>Pseudomonadota</taxon>
        <taxon>Gammaproteobacteria</taxon>
        <taxon>Thiotrichales</taxon>
        <taxon>Thiotrichaceae</taxon>
        <taxon>Leucothrix</taxon>
    </lineage>
</organism>
<keyword evidence="9" id="KW-0902">Two-component regulatory system</keyword>
<dbReference type="InterPro" id="IPR005467">
    <property type="entry name" value="His_kinase_dom"/>
</dbReference>
<feature type="domain" description="HAMP" evidence="13">
    <location>
        <begin position="357"/>
        <end position="409"/>
    </location>
</feature>
<feature type="coiled-coil region" evidence="10">
    <location>
        <begin position="286"/>
        <end position="324"/>
    </location>
</feature>
<dbReference type="GO" id="GO:0000155">
    <property type="term" value="F:phosphorelay sensor kinase activity"/>
    <property type="evidence" value="ECO:0007669"/>
    <property type="project" value="InterPro"/>
</dbReference>
<dbReference type="InterPro" id="IPR036890">
    <property type="entry name" value="HATPase_C_sf"/>
</dbReference>
<keyword evidence="7 14" id="KW-0418">Kinase</keyword>
<dbReference type="Pfam" id="PF00672">
    <property type="entry name" value="HAMP"/>
    <property type="match status" value="1"/>
</dbReference>
<dbReference type="Gene3D" id="1.20.58.920">
    <property type="match status" value="1"/>
</dbReference>
<keyword evidence="6" id="KW-0547">Nucleotide-binding</keyword>
<dbReference type="EMBL" id="QGKL01000029">
    <property type="protein sequence ID" value="PWQ96432.1"/>
    <property type="molecule type" value="Genomic_DNA"/>
</dbReference>
<evidence type="ECO:0000256" key="10">
    <source>
        <dbReference type="SAM" id="Coils"/>
    </source>
</evidence>
<keyword evidence="11" id="KW-1133">Transmembrane helix</keyword>
<feature type="transmembrane region" description="Helical" evidence="11">
    <location>
        <begin position="334"/>
        <end position="355"/>
    </location>
</feature>
<dbReference type="Gene3D" id="6.10.340.10">
    <property type="match status" value="1"/>
</dbReference>
<evidence type="ECO:0000256" key="7">
    <source>
        <dbReference type="ARBA" id="ARBA00022777"/>
    </source>
</evidence>
<dbReference type="SMART" id="SM00387">
    <property type="entry name" value="HATPase_c"/>
    <property type="match status" value="1"/>
</dbReference>
<dbReference type="SUPFAM" id="SSF158472">
    <property type="entry name" value="HAMP domain-like"/>
    <property type="match status" value="1"/>
</dbReference>
<evidence type="ECO:0000256" key="9">
    <source>
        <dbReference type="ARBA" id="ARBA00023012"/>
    </source>
</evidence>
<proteinExistence type="predicted"/>
<dbReference type="GO" id="GO:0016020">
    <property type="term" value="C:membrane"/>
    <property type="evidence" value="ECO:0007669"/>
    <property type="project" value="UniProtKB-SubCell"/>
</dbReference>
<dbReference type="InterPro" id="IPR003594">
    <property type="entry name" value="HATPase_dom"/>
</dbReference>